<feature type="transmembrane region" description="Helical" evidence="6">
    <location>
        <begin position="43"/>
        <end position="65"/>
    </location>
</feature>
<accession>A0A5P2HD81</accession>
<keyword evidence="2" id="KW-1003">Cell membrane</keyword>
<feature type="transmembrane region" description="Helical" evidence="6">
    <location>
        <begin position="391"/>
        <end position="413"/>
    </location>
</feature>
<evidence type="ECO:0000256" key="6">
    <source>
        <dbReference type="SAM" id="Phobius"/>
    </source>
</evidence>
<dbReference type="InterPro" id="IPR050833">
    <property type="entry name" value="Poly_Biosynth_Transport"/>
</dbReference>
<feature type="transmembrane region" description="Helical" evidence="6">
    <location>
        <begin position="220"/>
        <end position="244"/>
    </location>
</feature>
<comment type="subcellular location">
    <subcellularLocation>
        <location evidence="1">Cell membrane</location>
        <topology evidence="1">Multi-pass membrane protein</topology>
    </subcellularLocation>
</comment>
<evidence type="ECO:0000256" key="5">
    <source>
        <dbReference type="ARBA" id="ARBA00023136"/>
    </source>
</evidence>
<dbReference type="PANTHER" id="PTHR30250">
    <property type="entry name" value="PST FAMILY PREDICTED COLANIC ACID TRANSPORTER"/>
    <property type="match status" value="1"/>
</dbReference>
<dbReference type="RefSeq" id="WP_150375388.1">
    <property type="nucleotide sequence ID" value="NZ_CP044067.1"/>
</dbReference>
<feature type="transmembrane region" description="Helical" evidence="6">
    <location>
        <begin position="12"/>
        <end position="31"/>
    </location>
</feature>
<dbReference type="EMBL" id="CP044067">
    <property type="protein sequence ID" value="QET05325.1"/>
    <property type="molecule type" value="Genomic_DNA"/>
</dbReference>
<dbReference type="AlphaFoldDB" id="A0A5P2HD81"/>
<evidence type="ECO:0000256" key="2">
    <source>
        <dbReference type="ARBA" id="ARBA00022475"/>
    </source>
</evidence>
<evidence type="ECO:0000256" key="4">
    <source>
        <dbReference type="ARBA" id="ARBA00022989"/>
    </source>
</evidence>
<protein>
    <submittedName>
        <fullName evidence="7">Lipopolysaccharide biosynthesis protein</fullName>
    </submittedName>
</protein>
<feature type="transmembrane region" description="Helical" evidence="6">
    <location>
        <begin position="77"/>
        <end position="96"/>
    </location>
</feature>
<feature type="transmembrane region" description="Helical" evidence="6">
    <location>
        <begin position="295"/>
        <end position="317"/>
    </location>
</feature>
<organism evidence="7 8">
    <name type="scientific">Cupriavidus pauculus</name>
    <dbReference type="NCBI Taxonomy" id="82633"/>
    <lineage>
        <taxon>Bacteria</taxon>
        <taxon>Pseudomonadati</taxon>
        <taxon>Pseudomonadota</taxon>
        <taxon>Betaproteobacteria</taxon>
        <taxon>Burkholderiales</taxon>
        <taxon>Burkholderiaceae</taxon>
        <taxon>Cupriavidus</taxon>
    </lineage>
</organism>
<keyword evidence="3 6" id="KW-0812">Transmembrane</keyword>
<feature type="transmembrane region" description="Helical" evidence="6">
    <location>
        <begin position="146"/>
        <end position="170"/>
    </location>
</feature>
<evidence type="ECO:0000313" key="8">
    <source>
        <dbReference type="Proteomes" id="UP000322822"/>
    </source>
</evidence>
<feature type="transmembrane region" description="Helical" evidence="6">
    <location>
        <begin position="256"/>
        <end position="274"/>
    </location>
</feature>
<dbReference type="PANTHER" id="PTHR30250:SF11">
    <property type="entry name" value="O-ANTIGEN TRANSPORTER-RELATED"/>
    <property type="match status" value="1"/>
</dbReference>
<dbReference type="GO" id="GO:0005886">
    <property type="term" value="C:plasma membrane"/>
    <property type="evidence" value="ECO:0007669"/>
    <property type="project" value="UniProtKB-SubCell"/>
</dbReference>
<sequence length="443" mass="46465">MKPMRGVSSAAVYAAANVVNGLLPFLLMAVLTRVLPVADYGRIAMFGMLISVCSALTGAGVQGAINARYDARATEAFRGWVVAGAIVVAASTLLLALPVTMASDAIARFTGLDAHWVWLAVPAAGAMTVAQVCVGVWMMQRRAWRFAAFQIGSAGAGIALSLALVLWVTHDASGRIWGQAIGAWITGAFALGCLWRGGWLACAWSCPRAREAVREAVREVAAFSVPLIPHFLGGFLLVGAERWIATQTLGLDAAGIYMVAAQIGVGFGLVADGVNKALTPWAYARLRGKAPGDHAVLVHAYWRLIALAAAGAVVLLALSPWLVALMAGPAYREAARVLPWIALGYGCHAVYLLLTHSLYLTRRTRLLGLATPIAGGAGLLVGTWLAPRVGIAGIGMGFAFGMACRCGFTWYLAQRACPLPWFGGAAIVAPDIPGIPEIPDSRP</sequence>
<dbReference type="Pfam" id="PF01943">
    <property type="entry name" value="Polysacc_synt"/>
    <property type="match status" value="1"/>
</dbReference>
<feature type="transmembrane region" description="Helical" evidence="6">
    <location>
        <begin position="116"/>
        <end position="139"/>
    </location>
</feature>
<dbReference type="OrthoDB" id="9815248at2"/>
<gene>
    <name evidence="7" type="ORF">FOB72_25205</name>
</gene>
<feature type="transmembrane region" description="Helical" evidence="6">
    <location>
        <begin position="176"/>
        <end position="199"/>
    </location>
</feature>
<keyword evidence="4 6" id="KW-1133">Transmembrane helix</keyword>
<evidence type="ECO:0000256" key="1">
    <source>
        <dbReference type="ARBA" id="ARBA00004651"/>
    </source>
</evidence>
<dbReference type="InterPro" id="IPR002797">
    <property type="entry name" value="Polysacc_synth"/>
</dbReference>
<feature type="transmembrane region" description="Helical" evidence="6">
    <location>
        <begin position="366"/>
        <end position="385"/>
    </location>
</feature>
<evidence type="ECO:0000256" key="3">
    <source>
        <dbReference type="ARBA" id="ARBA00022692"/>
    </source>
</evidence>
<proteinExistence type="predicted"/>
<feature type="transmembrane region" description="Helical" evidence="6">
    <location>
        <begin position="337"/>
        <end position="354"/>
    </location>
</feature>
<dbReference type="Proteomes" id="UP000322822">
    <property type="component" value="Chromosome 2"/>
</dbReference>
<evidence type="ECO:0000313" key="7">
    <source>
        <dbReference type="EMBL" id="QET05325.1"/>
    </source>
</evidence>
<keyword evidence="5 6" id="KW-0472">Membrane</keyword>
<name>A0A5P2HD81_9BURK</name>
<reference evidence="7 8" key="1">
    <citation type="submission" date="2019-09" db="EMBL/GenBank/DDBJ databases">
        <title>FDA dAtabase for Regulatory Grade micrObial Sequences (FDA-ARGOS): Supporting development and validation of Infectious Disease Dx tests.</title>
        <authorList>
            <person name="Sciortino C."/>
            <person name="Tallon L."/>
            <person name="Sadzewicz L."/>
            <person name="Vavikolanu K."/>
            <person name="Mehta A."/>
            <person name="Aluvathingal J."/>
            <person name="Nadendla S."/>
            <person name="Nandy P."/>
            <person name="Geyer C."/>
            <person name="Yan Y."/>
            <person name="Sichtig H."/>
        </authorList>
    </citation>
    <scope>NUCLEOTIDE SEQUENCE [LARGE SCALE GENOMIC DNA]</scope>
    <source>
        <strain evidence="7 8">FDAARGOS_664</strain>
    </source>
</reference>